<dbReference type="GO" id="GO:0004867">
    <property type="term" value="F:serine-type endopeptidase inhibitor activity"/>
    <property type="evidence" value="ECO:0007669"/>
    <property type="project" value="UniProtKB-KW"/>
</dbReference>
<dbReference type="InterPro" id="IPR020901">
    <property type="entry name" value="Prtase_inh_Kunz-CS"/>
</dbReference>
<dbReference type="PROSITE" id="PS00280">
    <property type="entry name" value="BPTI_KUNITZ_1"/>
    <property type="match status" value="1"/>
</dbReference>
<accession>A0A915IP11</accession>
<keyword evidence="2" id="KW-0722">Serine protease inhibitor</keyword>
<dbReference type="InterPro" id="IPR036880">
    <property type="entry name" value="Kunitz_BPTI_sf"/>
</dbReference>
<dbReference type="FunFam" id="4.10.410.10:FF:000006">
    <property type="entry name" value="Serine peptidase inhibitor, Kunitz type 1"/>
    <property type="match status" value="1"/>
</dbReference>
<evidence type="ECO:0000313" key="5">
    <source>
        <dbReference type="Proteomes" id="UP000887565"/>
    </source>
</evidence>
<dbReference type="SUPFAM" id="SSF57362">
    <property type="entry name" value="BPTI-like"/>
    <property type="match status" value="1"/>
</dbReference>
<organism evidence="5 6">
    <name type="scientific">Romanomermis culicivorax</name>
    <name type="common">Nematode worm</name>
    <dbReference type="NCBI Taxonomy" id="13658"/>
    <lineage>
        <taxon>Eukaryota</taxon>
        <taxon>Metazoa</taxon>
        <taxon>Ecdysozoa</taxon>
        <taxon>Nematoda</taxon>
        <taxon>Enoplea</taxon>
        <taxon>Dorylaimia</taxon>
        <taxon>Mermithida</taxon>
        <taxon>Mermithoidea</taxon>
        <taxon>Mermithidae</taxon>
        <taxon>Romanomermis</taxon>
    </lineage>
</organism>
<keyword evidence="5" id="KW-1185">Reference proteome</keyword>
<dbReference type="PRINTS" id="PR00759">
    <property type="entry name" value="BASICPTASE"/>
</dbReference>
<dbReference type="Pfam" id="PF00014">
    <property type="entry name" value="Kunitz_BPTI"/>
    <property type="match status" value="1"/>
</dbReference>
<sequence>MIKFLRLFQALNHQSVCVQREHPGPCDGSLQRWYFDQNSKICKEFVFGGCQGNDNNFETEAECMRVCSEKK</sequence>
<dbReference type="PROSITE" id="PS50279">
    <property type="entry name" value="BPTI_KUNITZ_2"/>
    <property type="match status" value="1"/>
</dbReference>
<evidence type="ECO:0000256" key="3">
    <source>
        <dbReference type="ARBA" id="ARBA00023157"/>
    </source>
</evidence>
<dbReference type="WBParaSite" id="nRc.2.0.1.t15923-RA">
    <property type="protein sequence ID" value="nRc.2.0.1.t15923-RA"/>
    <property type="gene ID" value="nRc.2.0.1.g15923"/>
</dbReference>
<dbReference type="AlphaFoldDB" id="A0A915IP11"/>
<name>A0A915IP11_ROMCU</name>
<dbReference type="InterPro" id="IPR050098">
    <property type="entry name" value="TFPI/VKTCI-like"/>
</dbReference>
<keyword evidence="1" id="KW-0646">Protease inhibitor</keyword>
<keyword evidence="3" id="KW-1015">Disulfide bond</keyword>
<evidence type="ECO:0000259" key="4">
    <source>
        <dbReference type="PROSITE" id="PS50279"/>
    </source>
</evidence>
<proteinExistence type="predicted"/>
<reference evidence="6" key="1">
    <citation type="submission" date="2022-11" db="UniProtKB">
        <authorList>
            <consortium name="WormBaseParasite"/>
        </authorList>
    </citation>
    <scope>IDENTIFICATION</scope>
</reference>
<dbReference type="SMART" id="SM00131">
    <property type="entry name" value="KU"/>
    <property type="match status" value="1"/>
</dbReference>
<dbReference type="PANTHER" id="PTHR10083:SF328">
    <property type="entry name" value="TISSUE FACTOR PATHWAY INHIBITOR"/>
    <property type="match status" value="1"/>
</dbReference>
<protein>
    <submittedName>
        <fullName evidence="6">BPTI/Kunitz inhibitor domain-containing protein</fullName>
    </submittedName>
</protein>
<dbReference type="Proteomes" id="UP000887565">
    <property type="component" value="Unplaced"/>
</dbReference>
<evidence type="ECO:0000256" key="1">
    <source>
        <dbReference type="ARBA" id="ARBA00022690"/>
    </source>
</evidence>
<dbReference type="InterPro" id="IPR002223">
    <property type="entry name" value="Kunitz_BPTI"/>
</dbReference>
<evidence type="ECO:0000256" key="2">
    <source>
        <dbReference type="ARBA" id="ARBA00022900"/>
    </source>
</evidence>
<dbReference type="Gene3D" id="4.10.410.10">
    <property type="entry name" value="Pancreatic trypsin inhibitor Kunitz domain"/>
    <property type="match status" value="1"/>
</dbReference>
<dbReference type="PANTHER" id="PTHR10083">
    <property type="entry name" value="KUNITZ-TYPE PROTEASE INHIBITOR-RELATED"/>
    <property type="match status" value="1"/>
</dbReference>
<feature type="domain" description="BPTI/Kunitz inhibitor" evidence="4">
    <location>
        <begin position="17"/>
        <end position="67"/>
    </location>
</feature>
<dbReference type="OMA" id="FESWREC"/>
<dbReference type="CDD" id="cd00109">
    <property type="entry name" value="Kunitz-type"/>
    <property type="match status" value="1"/>
</dbReference>
<dbReference type="GO" id="GO:0005615">
    <property type="term" value="C:extracellular space"/>
    <property type="evidence" value="ECO:0007669"/>
    <property type="project" value="TreeGrafter"/>
</dbReference>
<evidence type="ECO:0000313" key="6">
    <source>
        <dbReference type="WBParaSite" id="nRc.2.0.1.t15923-RA"/>
    </source>
</evidence>